<dbReference type="GO" id="GO:0004493">
    <property type="term" value="F:methylmalonyl-CoA epimerase activity"/>
    <property type="evidence" value="ECO:0007669"/>
    <property type="project" value="TreeGrafter"/>
</dbReference>
<evidence type="ECO:0000313" key="4">
    <source>
        <dbReference type="Proteomes" id="UP000076852"/>
    </source>
</evidence>
<dbReference type="SUPFAM" id="SSF54593">
    <property type="entry name" value="Glyoxalase/Bleomycin resistance protein/Dihydroxybiphenyl dioxygenase"/>
    <property type="match status" value="2"/>
</dbReference>
<dbReference type="STRING" id="1804984.AYM40_21580"/>
<dbReference type="AlphaFoldDB" id="A0A160FQJ8"/>
<dbReference type="Gene3D" id="3.10.180.10">
    <property type="entry name" value="2,3-Dihydroxybiphenyl 1,2-Dioxygenase, domain 1"/>
    <property type="match status" value="2"/>
</dbReference>
<dbReference type="Pfam" id="PF00903">
    <property type="entry name" value="Glyoxalase"/>
    <property type="match status" value="1"/>
</dbReference>
<keyword evidence="1" id="KW-0479">Metal-binding</keyword>
<dbReference type="RefSeq" id="WP_063498319.1">
    <property type="nucleotide sequence ID" value="NZ_CP014579.1"/>
</dbReference>
<dbReference type="KEGG" id="buz:AYM40_21580"/>
<dbReference type="InterPro" id="IPR051785">
    <property type="entry name" value="MMCE/EMCE_epimerase"/>
</dbReference>
<organism evidence="3 4">
    <name type="scientific">Paraburkholderia phytofirmans OLGA172</name>
    <dbReference type="NCBI Taxonomy" id="1417228"/>
    <lineage>
        <taxon>Bacteria</taxon>
        <taxon>Pseudomonadati</taxon>
        <taxon>Pseudomonadota</taxon>
        <taxon>Betaproteobacteria</taxon>
        <taxon>Burkholderiales</taxon>
        <taxon>Burkholderiaceae</taxon>
        <taxon>Paraburkholderia</taxon>
    </lineage>
</organism>
<reference evidence="3 4" key="1">
    <citation type="journal article" date="2016" name="Gene">
        <title>PacBio SMRT assembly of a complex multi-replicon genome reveals chlorocatechol degradative operon in a region of genome plasticity.</title>
        <authorList>
            <person name="Ricker N."/>
            <person name="Shen S.Y."/>
            <person name="Goordial J."/>
            <person name="Jin S."/>
            <person name="Fulthorpe R.R."/>
        </authorList>
    </citation>
    <scope>NUCLEOTIDE SEQUENCE [LARGE SCALE GENOMIC DNA]</scope>
    <source>
        <strain evidence="3 4">OLGA172</strain>
    </source>
</reference>
<dbReference type="Proteomes" id="UP000076852">
    <property type="component" value="Chromosome 2"/>
</dbReference>
<dbReference type="PANTHER" id="PTHR43048">
    <property type="entry name" value="METHYLMALONYL-COA EPIMERASE"/>
    <property type="match status" value="1"/>
</dbReference>
<evidence type="ECO:0000313" key="3">
    <source>
        <dbReference type="EMBL" id="ANB75021.1"/>
    </source>
</evidence>
<name>A0A160FQJ8_9BURK</name>
<accession>A0A160FQJ8</accession>
<sequence length="346" mass="37890">MVVLWNTVKITLVSTDVQSEVEQMEAVKSDSAVSLIQIALNTIDLPGSLRFYAEIFGFVNGGGIPIWGGPMQLQGLDSSARGMMWWLVGRQKFFQLEIFQHTRPEQRLQPANWRPCDHGWTRFGISVSDIDSVRTGLALWGITPLGELTDANGTRRLAFRDPFVGAIVEVVEFPHEAGTNRSNSPDAAVVYASFSVADLEDARTFYGEVLGFALTSRDSLHGPEHEALWGLAGAKVDGFVVESGQVRVEVVHYAEPNGRPKPADHQICDQGVMNVALGSRDIATIEALVQRIRAFDIHTTPPFEGDGSLVTYLTEPNRAVEIISLPEAIDAEWGFVASKPFLGLDA</sequence>
<evidence type="ECO:0000259" key="2">
    <source>
        <dbReference type="Pfam" id="PF00903"/>
    </source>
</evidence>
<dbReference type="OrthoDB" id="9795618at2"/>
<proteinExistence type="predicted"/>
<protein>
    <recommendedName>
        <fullName evidence="2">Glyoxalase/fosfomycin resistance/dioxygenase domain-containing protein</fullName>
    </recommendedName>
</protein>
<dbReference type="GO" id="GO:0046872">
    <property type="term" value="F:metal ion binding"/>
    <property type="evidence" value="ECO:0007669"/>
    <property type="project" value="UniProtKB-KW"/>
</dbReference>
<keyword evidence="4" id="KW-1185">Reference proteome</keyword>
<dbReference type="GO" id="GO:0046491">
    <property type="term" value="P:L-methylmalonyl-CoA metabolic process"/>
    <property type="evidence" value="ECO:0007669"/>
    <property type="project" value="TreeGrafter"/>
</dbReference>
<dbReference type="PANTHER" id="PTHR43048:SF3">
    <property type="entry name" value="METHYLMALONYL-COA EPIMERASE, MITOCHONDRIAL"/>
    <property type="match status" value="1"/>
</dbReference>
<evidence type="ECO:0000256" key="1">
    <source>
        <dbReference type="ARBA" id="ARBA00022723"/>
    </source>
</evidence>
<dbReference type="InterPro" id="IPR004360">
    <property type="entry name" value="Glyas_Fos-R_dOase_dom"/>
</dbReference>
<dbReference type="InterPro" id="IPR029068">
    <property type="entry name" value="Glyas_Bleomycin-R_OHBP_Dase"/>
</dbReference>
<dbReference type="EMBL" id="CP014579">
    <property type="protein sequence ID" value="ANB75021.1"/>
    <property type="molecule type" value="Genomic_DNA"/>
</dbReference>
<gene>
    <name evidence="3" type="ORF">AYM40_21580</name>
</gene>
<feature type="domain" description="Glyoxalase/fosfomycin resistance/dioxygenase" evidence="2">
    <location>
        <begin position="192"/>
        <end position="316"/>
    </location>
</feature>